<gene>
    <name evidence="2" type="ORF">SPIL2461_LOCUS5027</name>
</gene>
<dbReference type="Proteomes" id="UP000649617">
    <property type="component" value="Unassembled WGS sequence"/>
</dbReference>
<reference evidence="2" key="1">
    <citation type="submission" date="2021-02" db="EMBL/GenBank/DDBJ databases">
        <authorList>
            <person name="Dougan E. K."/>
            <person name="Rhodes N."/>
            <person name="Thang M."/>
            <person name="Chan C."/>
        </authorList>
    </citation>
    <scope>NUCLEOTIDE SEQUENCE</scope>
</reference>
<organism evidence="2 3">
    <name type="scientific">Symbiodinium pilosum</name>
    <name type="common">Dinoflagellate</name>
    <dbReference type="NCBI Taxonomy" id="2952"/>
    <lineage>
        <taxon>Eukaryota</taxon>
        <taxon>Sar</taxon>
        <taxon>Alveolata</taxon>
        <taxon>Dinophyceae</taxon>
        <taxon>Suessiales</taxon>
        <taxon>Symbiodiniaceae</taxon>
        <taxon>Symbiodinium</taxon>
    </lineage>
</organism>
<protein>
    <submittedName>
        <fullName evidence="2">Uncharacterized protein</fullName>
    </submittedName>
</protein>
<dbReference type="EMBL" id="CAJNIZ010006965">
    <property type="protein sequence ID" value="CAE7254074.1"/>
    <property type="molecule type" value="Genomic_DNA"/>
</dbReference>
<evidence type="ECO:0000256" key="1">
    <source>
        <dbReference type="SAM" id="MobiDB-lite"/>
    </source>
</evidence>
<keyword evidence="3" id="KW-1185">Reference proteome</keyword>
<feature type="region of interest" description="Disordered" evidence="1">
    <location>
        <begin position="1"/>
        <end position="74"/>
    </location>
</feature>
<sequence length="86" mass="9396">ASWRPSLRPAAEVCRKPGLAGADRDHTTEDEVEEDGLIVSESTQARVWSRRDRSDGSNSDSIHSSAGAGRGKARRAFYKVRQLAEA</sequence>
<dbReference type="AlphaFoldDB" id="A0A812M8N5"/>
<feature type="compositionally biased region" description="Low complexity" evidence="1">
    <location>
        <begin position="56"/>
        <end position="67"/>
    </location>
</feature>
<accession>A0A812M8N5</accession>
<proteinExistence type="predicted"/>
<feature type="non-terminal residue" evidence="2">
    <location>
        <position position="1"/>
    </location>
</feature>
<evidence type="ECO:0000313" key="3">
    <source>
        <dbReference type="Proteomes" id="UP000649617"/>
    </source>
</evidence>
<comment type="caution">
    <text evidence="2">The sequence shown here is derived from an EMBL/GenBank/DDBJ whole genome shotgun (WGS) entry which is preliminary data.</text>
</comment>
<name>A0A812M8N5_SYMPI</name>
<evidence type="ECO:0000313" key="2">
    <source>
        <dbReference type="EMBL" id="CAE7254074.1"/>
    </source>
</evidence>